<gene>
    <name evidence="1" type="ORF">HJG59_010763</name>
</gene>
<accession>A0A7J8HZX6</accession>
<protein>
    <submittedName>
        <fullName evidence="1">Uncharacterized protein</fullName>
    </submittedName>
</protein>
<comment type="caution">
    <text evidence="1">The sequence shown here is derived from an EMBL/GenBank/DDBJ whole genome shotgun (WGS) entry which is preliminary data.</text>
</comment>
<dbReference type="InParanoid" id="A0A7J8HZX6"/>
<evidence type="ECO:0000313" key="2">
    <source>
        <dbReference type="Proteomes" id="UP000550707"/>
    </source>
</evidence>
<reference evidence="1 2" key="1">
    <citation type="journal article" date="2020" name="Nature">
        <title>Six reference-quality genomes reveal evolution of bat adaptations.</title>
        <authorList>
            <person name="Jebb D."/>
            <person name="Huang Z."/>
            <person name="Pippel M."/>
            <person name="Hughes G.M."/>
            <person name="Lavrichenko K."/>
            <person name="Devanna P."/>
            <person name="Winkler S."/>
            <person name="Jermiin L.S."/>
            <person name="Skirmuntt E.C."/>
            <person name="Katzourakis A."/>
            <person name="Burkitt-Gray L."/>
            <person name="Ray D.A."/>
            <person name="Sullivan K.A.M."/>
            <person name="Roscito J.G."/>
            <person name="Kirilenko B.M."/>
            <person name="Davalos L.M."/>
            <person name="Corthals A.P."/>
            <person name="Power M.L."/>
            <person name="Jones G."/>
            <person name="Ransome R.D."/>
            <person name="Dechmann D.K.N."/>
            <person name="Locatelli A.G."/>
            <person name="Puechmaille S.J."/>
            <person name="Fedrigo O."/>
            <person name="Jarvis E.D."/>
            <person name="Hiller M."/>
            <person name="Vernes S.C."/>
            <person name="Myers E.W."/>
            <person name="Teeling E.C."/>
        </authorList>
    </citation>
    <scope>NUCLEOTIDE SEQUENCE [LARGE SCALE GENOMIC DNA]</scope>
    <source>
        <strain evidence="1">MMolMol1</strain>
        <tissue evidence="1">Muscle</tissue>
    </source>
</reference>
<dbReference type="Proteomes" id="UP000550707">
    <property type="component" value="Unassembled WGS sequence"/>
</dbReference>
<evidence type="ECO:0000313" key="1">
    <source>
        <dbReference type="EMBL" id="KAF6477857.1"/>
    </source>
</evidence>
<keyword evidence="2" id="KW-1185">Reference proteome</keyword>
<proteinExistence type="predicted"/>
<sequence length="170" mass="18301">MRGQVIQVVFLFKQILYMCINRQIDTTYFLYFLLHLCVPGLNSPLAMLQSATPGPCGGGDKVRPAWQVASGGGPGATGSAVKAGPLQRAPAARSALGPDPGACRPLGSYTLSIKRGDGRGRWAFVKAKDHRSFWRVGRWSRGVTAPAALCLPSLLLLPLPPPPLLLWRLQ</sequence>
<dbReference type="EMBL" id="JACASF010000005">
    <property type="protein sequence ID" value="KAF6477857.1"/>
    <property type="molecule type" value="Genomic_DNA"/>
</dbReference>
<dbReference type="AlphaFoldDB" id="A0A7J8HZX6"/>
<name>A0A7J8HZX6_MOLMO</name>
<organism evidence="1 2">
    <name type="scientific">Molossus molossus</name>
    <name type="common">Pallas' mastiff bat</name>
    <name type="synonym">Vespertilio molossus</name>
    <dbReference type="NCBI Taxonomy" id="27622"/>
    <lineage>
        <taxon>Eukaryota</taxon>
        <taxon>Metazoa</taxon>
        <taxon>Chordata</taxon>
        <taxon>Craniata</taxon>
        <taxon>Vertebrata</taxon>
        <taxon>Euteleostomi</taxon>
        <taxon>Mammalia</taxon>
        <taxon>Eutheria</taxon>
        <taxon>Laurasiatheria</taxon>
        <taxon>Chiroptera</taxon>
        <taxon>Yangochiroptera</taxon>
        <taxon>Molossidae</taxon>
        <taxon>Molossus</taxon>
    </lineage>
</organism>